<evidence type="ECO:0000256" key="1">
    <source>
        <dbReference type="ARBA" id="ARBA00004651"/>
    </source>
</evidence>
<dbReference type="PANTHER" id="PTHR30472">
    <property type="entry name" value="FERRIC ENTEROBACTIN TRANSPORT SYSTEM PERMEASE PROTEIN"/>
    <property type="match status" value="1"/>
</dbReference>
<comment type="subcellular location">
    <subcellularLocation>
        <location evidence="1">Cell membrane</location>
        <topology evidence="1">Multi-pass membrane protein</topology>
    </subcellularLocation>
</comment>
<feature type="transmembrane region" description="Helical" evidence="8">
    <location>
        <begin position="96"/>
        <end position="114"/>
    </location>
</feature>
<keyword evidence="3" id="KW-0813">Transport</keyword>
<dbReference type="GO" id="GO:0033214">
    <property type="term" value="P:siderophore-iron import into cell"/>
    <property type="evidence" value="ECO:0007669"/>
    <property type="project" value="TreeGrafter"/>
</dbReference>
<proteinExistence type="inferred from homology"/>
<feature type="transmembrane region" description="Helical" evidence="8">
    <location>
        <begin position="238"/>
        <end position="267"/>
    </location>
</feature>
<feature type="transmembrane region" description="Helical" evidence="8">
    <location>
        <begin position="66"/>
        <end position="87"/>
    </location>
</feature>
<dbReference type="InterPro" id="IPR037294">
    <property type="entry name" value="ABC_BtuC-like"/>
</dbReference>
<dbReference type="RefSeq" id="WP_027887549.1">
    <property type="nucleotide sequence ID" value="NZ_JBHSXZ010000008.1"/>
</dbReference>
<dbReference type="Proteomes" id="UP000266089">
    <property type="component" value="Unassembled WGS sequence"/>
</dbReference>
<evidence type="ECO:0000256" key="6">
    <source>
        <dbReference type="ARBA" id="ARBA00022989"/>
    </source>
</evidence>
<dbReference type="GO" id="GO:0005886">
    <property type="term" value="C:plasma membrane"/>
    <property type="evidence" value="ECO:0007669"/>
    <property type="project" value="UniProtKB-SubCell"/>
</dbReference>
<keyword evidence="7 8" id="KW-0472">Membrane</keyword>
<feature type="transmembrane region" description="Helical" evidence="8">
    <location>
        <begin position="120"/>
        <end position="140"/>
    </location>
</feature>
<dbReference type="GO" id="GO:0022857">
    <property type="term" value="F:transmembrane transporter activity"/>
    <property type="evidence" value="ECO:0007669"/>
    <property type="project" value="InterPro"/>
</dbReference>
<evidence type="ECO:0000256" key="7">
    <source>
        <dbReference type="ARBA" id="ARBA00023136"/>
    </source>
</evidence>
<dbReference type="FunFam" id="1.10.3470.10:FF:000001">
    <property type="entry name" value="Vitamin B12 ABC transporter permease BtuC"/>
    <property type="match status" value="1"/>
</dbReference>
<feature type="transmembrane region" description="Helical" evidence="8">
    <location>
        <begin position="200"/>
        <end position="218"/>
    </location>
</feature>
<sequence>MKAARAGLKLAIIPLLTLGLVVVGIAALGVGAVRMSLAEVLQALGNLGNADDTHGRILYDLRMPRILVGALCGAMFAASGAILQGVVRNPLASPDIVGVAAGAGLAAVFTLILLPQAPLWALPVGACLGGFLAFVLVYLLSIRTGEVLPIRLALIGVAVEASLDALRRLILVRADDGVAQALTFLVGTVYGADWERLWRVLPFALLLIPLALILHQKLDVLSFGDSTAKSLGMRLELGRLVALLLGVALASVAVTGTGILGFVGLIAPHAARLLVSSRFHLLLPASLLLGAILVVVADTLARGLVPPLEIPAGLLTTLVGAPYFLYLMRRVGRAR</sequence>
<evidence type="ECO:0000256" key="3">
    <source>
        <dbReference type="ARBA" id="ARBA00022448"/>
    </source>
</evidence>
<accession>A0A399DWK7</accession>
<keyword evidence="5 8" id="KW-0812">Transmembrane</keyword>
<evidence type="ECO:0000256" key="2">
    <source>
        <dbReference type="ARBA" id="ARBA00007935"/>
    </source>
</evidence>
<dbReference type="Gene3D" id="1.10.3470.10">
    <property type="entry name" value="ABC transporter involved in vitamin B12 uptake, BtuC"/>
    <property type="match status" value="1"/>
</dbReference>
<evidence type="ECO:0000256" key="8">
    <source>
        <dbReference type="SAM" id="Phobius"/>
    </source>
</evidence>
<reference evidence="9 10" key="1">
    <citation type="submission" date="2018-08" db="EMBL/GenBank/DDBJ databases">
        <title>Meiothermus cateniformans JCM 15151 genome sequencing project.</title>
        <authorList>
            <person name="Da Costa M.S."/>
            <person name="Albuquerque L."/>
            <person name="Raposo P."/>
            <person name="Froufe H.J.C."/>
            <person name="Barroso C.S."/>
            <person name="Egas C."/>
        </authorList>
    </citation>
    <scope>NUCLEOTIDE SEQUENCE [LARGE SCALE GENOMIC DNA]</scope>
    <source>
        <strain evidence="9 10">JCM 15151</strain>
    </source>
</reference>
<feature type="transmembrane region" description="Helical" evidence="8">
    <location>
        <begin position="12"/>
        <end position="33"/>
    </location>
</feature>
<evidence type="ECO:0000313" key="9">
    <source>
        <dbReference type="EMBL" id="RIH75608.1"/>
    </source>
</evidence>
<dbReference type="Pfam" id="PF01032">
    <property type="entry name" value="FecCD"/>
    <property type="match status" value="1"/>
</dbReference>
<dbReference type="AlphaFoldDB" id="A0A399DWK7"/>
<comment type="caution">
    <text evidence="9">The sequence shown here is derived from an EMBL/GenBank/DDBJ whole genome shotgun (WGS) entry which is preliminary data.</text>
</comment>
<comment type="similarity">
    <text evidence="2">Belongs to the binding-protein-dependent transport system permease family. FecCD subfamily.</text>
</comment>
<evidence type="ECO:0000256" key="4">
    <source>
        <dbReference type="ARBA" id="ARBA00022475"/>
    </source>
</evidence>
<keyword evidence="6 8" id="KW-1133">Transmembrane helix</keyword>
<feature type="transmembrane region" description="Helical" evidence="8">
    <location>
        <begin position="310"/>
        <end position="328"/>
    </location>
</feature>
<organism evidence="9 10">
    <name type="scientific">Meiothermus taiwanensis</name>
    <dbReference type="NCBI Taxonomy" id="172827"/>
    <lineage>
        <taxon>Bacteria</taxon>
        <taxon>Thermotogati</taxon>
        <taxon>Deinococcota</taxon>
        <taxon>Deinococci</taxon>
        <taxon>Thermales</taxon>
        <taxon>Thermaceae</taxon>
        <taxon>Meiothermus</taxon>
    </lineage>
</organism>
<dbReference type="InterPro" id="IPR000522">
    <property type="entry name" value="ABC_transptr_permease_BtuC"/>
</dbReference>
<protein>
    <submittedName>
        <fullName evidence="9">Fe(3+) dicitrate transport system permease protein FecD</fullName>
    </submittedName>
</protein>
<keyword evidence="4" id="KW-1003">Cell membrane</keyword>
<evidence type="ECO:0000256" key="5">
    <source>
        <dbReference type="ARBA" id="ARBA00022692"/>
    </source>
</evidence>
<dbReference type="EMBL" id="QWKX01000062">
    <property type="protein sequence ID" value="RIH75608.1"/>
    <property type="molecule type" value="Genomic_DNA"/>
</dbReference>
<gene>
    <name evidence="9" type="primary">fecD</name>
    <name evidence="9" type="ORF">Mcate_02146</name>
</gene>
<dbReference type="PANTHER" id="PTHR30472:SF37">
    <property type="entry name" value="FE(3+) DICITRATE TRANSPORT SYSTEM PERMEASE PROTEIN FECD-RELATED"/>
    <property type="match status" value="1"/>
</dbReference>
<feature type="transmembrane region" description="Helical" evidence="8">
    <location>
        <begin position="279"/>
        <end position="304"/>
    </location>
</feature>
<evidence type="ECO:0000313" key="10">
    <source>
        <dbReference type="Proteomes" id="UP000266089"/>
    </source>
</evidence>
<name>A0A399DWK7_9DEIN</name>
<dbReference type="OrthoDB" id="9811721at2"/>
<dbReference type="CDD" id="cd06550">
    <property type="entry name" value="TM_ABC_iron-siderophores_like"/>
    <property type="match status" value="1"/>
</dbReference>
<dbReference type="SUPFAM" id="SSF81345">
    <property type="entry name" value="ABC transporter involved in vitamin B12 uptake, BtuC"/>
    <property type="match status" value="1"/>
</dbReference>